<name>A0A6A3QJC9_9STRA</name>
<sequence length="307" mass="31879">METQASLVLHLGRGCRHLRGHALPRALPSSCVSTTLAGRCPPTALPLAAACVGVLLRHLPSTRHACGSEPPLFPVFPPPTASVLPPFSSSLSAFTSLPSPTASASLPTTTSAPPPATASAPPPPTSSVPPLFLSRPPDDFYITAADFSHIATLFLIVTDDCICTTTAGDHVCTTALLITTDVGADTDAQHLVAAGDDRVRAAADDILHSATLPFDLSTSRVLGSSTYCTITRLHALLHLALRGRATRARDHVRHLLGECVLAGLSSLRLNCPPLRFPLSPRCLVSGRPHWSPPPLSAAAVVLVGAAG</sequence>
<evidence type="ECO:0000313" key="4">
    <source>
        <dbReference type="Proteomes" id="UP000433483"/>
    </source>
</evidence>
<evidence type="ECO:0000313" key="3">
    <source>
        <dbReference type="EMBL" id="KAE9177398.1"/>
    </source>
</evidence>
<dbReference type="EMBL" id="QXGB01002499">
    <property type="protein sequence ID" value="KAE9177398.1"/>
    <property type="molecule type" value="Genomic_DNA"/>
</dbReference>
<reference evidence="4 5" key="1">
    <citation type="submission" date="2018-08" db="EMBL/GenBank/DDBJ databases">
        <title>Genomic investigation of the strawberry pathogen Phytophthora fragariae indicates pathogenicity is determined by transcriptional variation in three key races.</title>
        <authorList>
            <person name="Adams T.M."/>
            <person name="Armitage A.D."/>
            <person name="Sobczyk M.K."/>
            <person name="Bates H.J."/>
            <person name="Dunwell J.M."/>
            <person name="Nellist C.F."/>
            <person name="Harrison R.J."/>
        </authorList>
    </citation>
    <scope>NUCLEOTIDE SEQUENCE [LARGE SCALE GENOMIC DNA]</scope>
    <source>
        <strain evidence="3 4">NOV-27</strain>
        <strain evidence="2 5">NOV-71</strain>
    </source>
</reference>
<keyword evidence="4" id="KW-1185">Reference proteome</keyword>
<protein>
    <submittedName>
        <fullName evidence="2">Uncharacterized protein</fullName>
    </submittedName>
</protein>
<evidence type="ECO:0000313" key="5">
    <source>
        <dbReference type="Proteomes" id="UP000441208"/>
    </source>
</evidence>
<organism evidence="2 5">
    <name type="scientific">Phytophthora fragariae</name>
    <dbReference type="NCBI Taxonomy" id="53985"/>
    <lineage>
        <taxon>Eukaryota</taxon>
        <taxon>Sar</taxon>
        <taxon>Stramenopiles</taxon>
        <taxon>Oomycota</taxon>
        <taxon>Peronosporomycetes</taxon>
        <taxon>Peronosporales</taxon>
        <taxon>Peronosporaceae</taxon>
        <taxon>Phytophthora</taxon>
    </lineage>
</organism>
<feature type="compositionally biased region" description="Low complexity" evidence="1">
    <location>
        <begin position="102"/>
        <end position="111"/>
    </location>
</feature>
<dbReference type="EMBL" id="QXFZ01002477">
    <property type="protein sequence ID" value="KAE9076718.1"/>
    <property type="molecule type" value="Genomic_DNA"/>
</dbReference>
<dbReference type="Proteomes" id="UP000441208">
    <property type="component" value="Unassembled WGS sequence"/>
</dbReference>
<feature type="region of interest" description="Disordered" evidence="1">
    <location>
        <begin position="102"/>
        <end position="129"/>
    </location>
</feature>
<dbReference type="Proteomes" id="UP000433483">
    <property type="component" value="Unassembled WGS sequence"/>
</dbReference>
<evidence type="ECO:0000313" key="2">
    <source>
        <dbReference type="EMBL" id="KAE9076718.1"/>
    </source>
</evidence>
<accession>A0A6A3QJC9</accession>
<feature type="compositionally biased region" description="Pro residues" evidence="1">
    <location>
        <begin position="112"/>
        <end position="127"/>
    </location>
</feature>
<dbReference type="AlphaFoldDB" id="A0A6A3QJC9"/>
<gene>
    <name evidence="3" type="ORF">PF005_g24510</name>
    <name evidence="2" type="ORF">PF007_g24518</name>
</gene>
<evidence type="ECO:0000256" key="1">
    <source>
        <dbReference type="SAM" id="MobiDB-lite"/>
    </source>
</evidence>
<comment type="caution">
    <text evidence="2">The sequence shown here is derived from an EMBL/GenBank/DDBJ whole genome shotgun (WGS) entry which is preliminary data.</text>
</comment>
<proteinExistence type="predicted"/>